<reference evidence="9" key="2">
    <citation type="journal article" date="2019" name="Genome Biol. Evol.">
        <title>Day and night: Metabolic profiles and evolutionary relationships of six axenic non-marine cyanobacteria.</title>
        <authorList>
            <person name="Will S.E."/>
            <person name="Henke P."/>
            <person name="Boedeker C."/>
            <person name="Huang S."/>
            <person name="Brinkmann H."/>
            <person name="Rohde M."/>
            <person name="Jarek M."/>
            <person name="Friedl T."/>
            <person name="Seufert S."/>
            <person name="Schumacher M."/>
            <person name="Overmann J."/>
            <person name="Neumann-Schaal M."/>
            <person name="Petersen J."/>
        </authorList>
    </citation>
    <scope>NUCLEOTIDE SEQUENCE [LARGE SCALE GENOMIC DNA]</scope>
    <source>
        <strain evidence="9">PCC 7102</strain>
    </source>
</reference>
<keyword evidence="3 6" id="KW-0812">Transmembrane</keyword>
<dbReference type="EMBL" id="RSCL01000003">
    <property type="protein sequence ID" value="RUT08282.1"/>
    <property type="molecule type" value="Genomic_DNA"/>
</dbReference>
<dbReference type="Gene3D" id="1.10.287.470">
    <property type="entry name" value="Helix hairpin bin"/>
    <property type="match status" value="1"/>
</dbReference>
<feature type="domain" description="AprE-like beta-barrel" evidence="8">
    <location>
        <begin position="386"/>
        <end position="476"/>
    </location>
</feature>
<dbReference type="AlphaFoldDB" id="A0A3S1DE26"/>
<reference evidence="9" key="1">
    <citation type="submission" date="2018-12" db="EMBL/GenBank/DDBJ databases">
        <authorList>
            <person name="Will S."/>
            <person name="Neumann-Schaal M."/>
            <person name="Henke P."/>
        </authorList>
    </citation>
    <scope>NUCLEOTIDE SEQUENCE</scope>
    <source>
        <strain evidence="9">PCC 7102</strain>
    </source>
</reference>
<dbReference type="Pfam" id="PF25984">
    <property type="entry name" value="BSH_YknX"/>
    <property type="match status" value="1"/>
</dbReference>
<evidence type="ECO:0000256" key="3">
    <source>
        <dbReference type="ARBA" id="ARBA00022692"/>
    </source>
</evidence>
<dbReference type="InterPro" id="IPR050739">
    <property type="entry name" value="MFP"/>
</dbReference>
<evidence type="ECO:0000256" key="1">
    <source>
        <dbReference type="ARBA" id="ARBA00004167"/>
    </source>
</evidence>
<keyword evidence="10" id="KW-1185">Reference proteome</keyword>
<evidence type="ECO:0000313" key="9">
    <source>
        <dbReference type="EMBL" id="RUT08282.1"/>
    </source>
</evidence>
<feature type="transmembrane region" description="Helical" evidence="6">
    <location>
        <begin position="22"/>
        <end position="40"/>
    </location>
</feature>
<evidence type="ECO:0000256" key="5">
    <source>
        <dbReference type="ARBA" id="ARBA00023136"/>
    </source>
</evidence>
<evidence type="ECO:0000256" key="4">
    <source>
        <dbReference type="ARBA" id="ARBA00022989"/>
    </source>
</evidence>
<keyword evidence="5 6" id="KW-0472">Membrane</keyword>
<comment type="caution">
    <text evidence="9">The sequence shown here is derived from an EMBL/GenBank/DDBJ whole genome shotgun (WGS) entry which is preliminary data.</text>
</comment>
<protein>
    <submittedName>
        <fullName evidence="9">HlyD family type I secretion periplasmic adaptor subunit</fullName>
    </submittedName>
</protein>
<sequence length="500" mass="56661">MTIQHQFEQPVLFQQSLTWSRLIAWGIIGVTAFTLIWASVFEIEESISAAGKLEPKGAVKEIQASVGGVVKQIHVKDGQQVKNGEILISLEQTTTTAQLTSLQKNRVSLLQQKLALKQENDFYQSQIQSQISHQEVTIPTNLLIIKPELVYLTRSRTAIANENKLYRTQLNGTHFSINLTVEQKLRLQNRRTELASRLEAAKLETGQIQQQILQNQAQISSATELLTINQKILNKFEPLVKEGAISQLQYFKQQQDISIKKAEVIRLTKEEQRLQLALAESKEKLRNSAALSQEDLLEKITINDKNIAEIDSQLSKVILDNQKRILEINNQVSDIDSKLAQAKETIKYQTINSPVDGTVFEIKAKSSGFVVNSSEPMMKIVPVDNLVAKVYITNRDIGFVKEGQKVDIRIDSFPFQEYGDIKGELIEIGSDALPPDQVYQYWRFPAKVRLDKQALLINSRQVTLQSGMSVNTNIKLRKRTIMSIFTDFTVQKAESLKFVR</sequence>
<dbReference type="GO" id="GO:0016020">
    <property type="term" value="C:membrane"/>
    <property type="evidence" value="ECO:0007669"/>
    <property type="project" value="UniProtKB-SubCell"/>
</dbReference>
<dbReference type="InterPro" id="IPR058982">
    <property type="entry name" value="Beta-barrel_AprE"/>
</dbReference>
<dbReference type="InterPro" id="IPR058639">
    <property type="entry name" value="BSH_YknX-like"/>
</dbReference>
<accession>A0A3S1DE26</accession>
<dbReference type="RefSeq" id="WP_127080106.1">
    <property type="nucleotide sequence ID" value="NZ_RSCL01000003.1"/>
</dbReference>
<dbReference type="OrthoDB" id="553569at2"/>
<dbReference type="PRINTS" id="PR01490">
    <property type="entry name" value="RTXTOXIND"/>
</dbReference>
<comment type="similarity">
    <text evidence="2">Belongs to the membrane fusion protein (MFP) (TC 8.A.1) family.</text>
</comment>
<gene>
    <name evidence="9" type="ORF">DSM106972_014500</name>
</gene>
<dbReference type="Proteomes" id="UP000271624">
    <property type="component" value="Unassembled WGS sequence"/>
</dbReference>
<evidence type="ECO:0000259" key="7">
    <source>
        <dbReference type="Pfam" id="PF25984"/>
    </source>
</evidence>
<dbReference type="Gene3D" id="2.40.30.170">
    <property type="match status" value="1"/>
</dbReference>
<dbReference type="Pfam" id="PF26002">
    <property type="entry name" value="Beta-barrel_AprE"/>
    <property type="match status" value="1"/>
</dbReference>
<proteinExistence type="inferred from homology"/>
<dbReference type="Gene3D" id="2.40.50.100">
    <property type="match status" value="1"/>
</dbReference>
<organism evidence="9 10">
    <name type="scientific">Dulcicalothrix desertica PCC 7102</name>
    <dbReference type="NCBI Taxonomy" id="232991"/>
    <lineage>
        <taxon>Bacteria</taxon>
        <taxon>Bacillati</taxon>
        <taxon>Cyanobacteriota</taxon>
        <taxon>Cyanophyceae</taxon>
        <taxon>Nostocales</taxon>
        <taxon>Calotrichaceae</taxon>
        <taxon>Dulcicalothrix</taxon>
    </lineage>
</organism>
<dbReference type="PANTHER" id="PTHR30386:SF26">
    <property type="entry name" value="TRANSPORT PROTEIN COMB"/>
    <property type="match status" value="1"/>
</dbReference>
<evidence type="ECO:0000256" key="2">
    <source>
        <dbReference type="ARBA" id="ARBA00009477"/>
    </source>
</evidence>
<evidence type="ECO:0000256" key="6">
    <source>
        <dbReference type="SAM" id="Phobius"/>
    </source>
</evidence>
<keyword evidence="4 6" id="KW-1133">Transmembrane helix</keyword>
<name>A0A3S1DE26_9CYAN</name>
<feature type="domain" description="YknX-like barrel-sandwich hybrid" evidence="7">
    <location>
        <begin position="68"/>
        <end position="381"/>
    </location>
</feature>
<evidence type="ECO:0000313" key="10">
    <source>
        <dbReference type="Proteomes" id="UP000271624"/>
    </source>
</evidence>
<comment type="subcellular location">
    <subcellularLocation>
        <location evidence="1">Membrane</location>
        <topology evidence="1">Single-pass membrane protein</topology>
    </subcellularLocation>
</comment>
<dbReference type="PANTHER" id="PTHR30386">
    <property type="entry name" value="MEMBRANE FUSION SUBUNIT OF EMRAB-TOLC MULTIDRUG EFFLUX PUMP"/>
    <property type="match status" value="1"/>
</dbReference>
<dbReference type="SUPFAM" id="SSF111369">
    <property type="entry name" value="HlyD-like secretion proteins"/>
    <property type="match status" value="1"/>
</dbReference>
<evidence type="ECO:0000259" key="8">
    <source>
        <dbReference type="Pfam" id="PF26002"/>
    </source>
</evidence>